<evidence type="ECO:0000313" key="1">
    <source>
        <dbReference type="EMBL" id="MEM5534974.1"/>
    </source>
</evidence>
<dbReference type="RefSeq" id="WP_342853439.1">
    <property type="nucleotide sequence ID" value="NZ_JBBMRA010000001.1"/>
</dbReference>
<gene>
    <name evidence="1" type="ORF">WNY58_01095</name>
</gene>
<organism evidence="1 2">
    <name type="scientific">Neptuniibacter pectenicola</name>
    <dbReference type="NCBI Taxonomy" id="1806669"/>
    <lineage>
        <taxon>Bacteria</taxon>
        <taxon>Pseudomonadati</taxon>
        <taxon>Pseudomonadota</taxon>
        <taxon>Gammaproteobacteria</taxon>
        <taxon>Oceanospirillales</taxon>
        <taxon>Oceanospirillaceae</taxon>
        <taxon>Neptuniibacter</taxon>
    </lineage>
</organism>
<reference evidence="1 2" key="1">
    <citation type="submission" date="2024-03" db="EMBL/GenBank/DDBJ databases">
        <title>Community enrichment and isolation of bacterial strains for fucoidan degradation.</title>
        <authorList>
            <person name="Sichert A."/>
        </authorList>
    </citation>
    <scope>NUCLEOTIDE SEQUENCE [LARGE SCALE GENOMIC DNA]</scope>
    <source>
        <strain evidence="1 2">AS76</strain>
    </source>
</reference>
<dbReference type="Pfam" id="PF13289">
    <property type="entry name" value="SIR2_2"/>
    <property type="match status" value="1"/>
</dbReference>
<proteinExistence type="predicted"/>
<keyword evidence="2" id="KW-1185">Reference proteome</keyword>
<name>A0ABU9TMM5_9GAMM</name>
<dbReference type="InterPro" id="IPR029035">
    <property type="entry name" value="DHS-like_NAD/FAD-binding_dom"/>
</dbReference>
<evidence type="ECO:0000313" key="2">
    <source>
        <dbReference type="Proteomes" id="UP001449225"/>
    </source>
</evidence>
<comment type="caution">
    <text evidence="1">The sequence shown here is derived from an EMBL/GenBank/DDBJ whole genome shotgun (WGS) entry which is preliminary data.</text>
</comment>
<protein>
    <submittedName>
        <fullName evidence="1">SIR2 family protein</fullName>
    </submittedName>
</protein>
<dbReference type="EMBL" id="JBBMRA010000001">
    <property type="protein sequence ID" value="MEM5534974.1"/>
    <property type="molecule type" value="Genomic_DNA"/>
</dbReference>
<dbReference type="Gene3D" id="3.40.50.1220">
    <property type="entry name" value="TPP-binding domain"/>
    <property type="match status" value="1"/>
</dbReference>
<dbReference type="SUPFAM" id="SSF52467">
    <property type="entry name" value="DHS-like NAD/FAD-binding domain"/>
    <property type="match status" value="1"/>
</dbReference>
<sequence>MKFHSVGPSIPDILLERCDEGRVVFLCGAGVSSPSGMPDFIGLTQHVIEFFDPPAESDVMAAFQPWLDNPFGANAPLDQIFNLLHQEYGKDEVNALVTERLRISAEVEGIGREHALIKRISSGQDGVPQVVTTNFDRLFEVDDGTMTFHVPPSFPDLNFGTTIEGVTYLHGRLADAGSLHHPYVLSSADFGRAYLSEGWATKFIRGLLERYTVVLLGYKAEDPPVKYLLQGLNHDGKYDSSRLYAFDRGEPEDVEVKWRDRGVTAIAYSEHVDLWRAMEAWAERADDPRQWRAAVIASSQSDPKGLSAFERGQVAHVLRRAQGSRLFSELDPAPHPEWICVLDANVRGAKQSRGYEDNSETFDPSFAYGLDDLRQGGGNDNLLAWHDGDDNPHDFHHLFGRQTEGFEVVPARLGHIITWISKSIESPVIAWWAIRTNGLHSRVLQQIEWEVQGSSSLNKRARHVLGLILEQHSDPRNRCRGSDWYDFKKRVVVEGWTPGVLRDLRSIVRPRVIITPPRGLASSKPPSKGWEDICLSSLGAFEVKFLERFNEDLEVPDEVLPEVFGILVDQLNVASGLLDDVDTVYFRTPTCYPDREVEGKQYVDDAAEVITLVLQLFDRLADIRPDLAHGHVAIWPQTEKYFFRKLKLYAFSKKHLFEPCYVVESVLSFDQKAFWDRDVVRELLFLFIDRWEDFSPENRNRLIERILAGPNQLSHWTDEEYPNLRDEFAARYGRCLELKGCLFSPDLSSRLAIIISRIPRWSDGWAASMVTEHGSYGGYISTDENPDVLLELPVDEVIVRAENDLGTDFKNLTERRPFRGLVKTNPRKALSALTLAGKCGKYPKDFWSSLIDDLPEGVPVRLMRVFLHRLSRLPYEVVVELRHTLGRWLEQNLVSVLDFDEDLGWAVYDHIVEGILSGGVDASKIGLGEILRAGEVVEQSRRTYSHAINSPLGKCVEVLFHAVPGEIQEAGSLIPEHIKSRVELLLEASGGRADYAIAITMRMLNWLMHVDPAWTRERLVLMLEFDHPSSEPAWNGFLNGPNPPSRSLAELVKGLMVDLFPWIYSFSWGLDRSDVAVQWLGFLYVFHRSDPDGLNKREMRTVLRSVTDESRNRFIFWLGRVGAKNENGWRELIVPFINEVWPRERRYCGSGSVRAWVVLLAEAKDCFPTVYMAVKKFLVPVEMNEHSFYRFTRELNDGVPITARFPEEVLDLMDTVTPRVLATPPYELSKVLVVIAEARLELTSDPRYLRLIDLVERS</sequence>
<accession>A0ABU9TMM5</accession>
<dbReference type="Proteomes" id="UP001449225">
    <property type="component" value="Unassembled WGS sequence"/>
</dbReference>